<organism evidence="2 3">
    <name type="scientific">Kineococcus glutinatus</name>
    <dbReference type="NCBI Taxonomy" id="1070872"/>
    <lineage>
        <taxon>Bacteria</taxon>
        <taxon>Bacillati</taxon>
        <taxon>Actinomycetota</taxon>
        <taxon>Actinomycetes</taxon>
        <taxon>Kineosporiales</taxon>
        <taxon>Kineosporiaceae</taxon>
        <taxon>Kineococcus</taxon>
    </lineage>
</organism>
<dbReference type="PANTHER" id="PTHR41252:SF1">
    <property type="entry name" value="BLR2505 PROTEIN"/>
    <property type="match status" value="1"/>
</dbReference>
<dbReference type="PANTHER" id="PTHR41252">
    <property type="entry name" value="BLR2505 PROTEIN"/>
    <property type="match status" value="1"/>
</dbReference>
<dbReference type="Gene3D" id="3.10.450.50">
    <property type="match status" value="1"/>
</dbReference>
<dbReference type="Proteomes" id="UP001501195">
    <property type="component" value="Unassembled WGS sequence"/>
</dbReference>
<comment type="caution">
    <text evidence="2">The sequence shown here is derived from an EMBL/GenBank/DDBJ whole genome shotgun (WGS) entry which is preliminary data.</text>
</comment>
<reference evidence="3" key="1">
    <citation type="journal article" date="2019" name="Int. J. Syst. Evol. Microbiol.">
        <title>The Global Catalogue of Microorganisms (GCM) 10K type strain sequencing project: providing services to taxonomists for standard genome sequencing and annotation.</title>
        <authorList>
            <consortium name="The Broad Institute Genomics Platform"/>
            <consortium name="The Broad Institute Genome Sequencing Center for Infectious Disease"/>
            <person name="Wu L."/>
            <person name="Ma J."/>
        </authorList>
    </citation>
    <scope>NUCLEOTIDE SEQUENCE [LARGE SCALE GENOMIC DNA]</scope>
    <source>
        <strain evidence="3">JCM 18126</strain>
    </source>
</reference>
<name>A0ABP9HD17_9ACTN</name>
<dbReference type="SUPFAM" id="SSF54427">
    <property type="entry name" value="NTF2-like"/>
    <property type="match status" value="1"/>
</dbReference>
<dbReference type="InterPro" id="IPR032710">
    <property type="entry name" value="NTF2-like_dom_sf"/>
</dbReference>
<proteinExistence type="predicted"/>
<sequence>MGGTAVGRAHDGAQVREEDGAVVGEEDVAVVRAAYAAFARGDLAGLAALVTEDVTISQSPALPWGGERVGLEGLGRFARALTEHVDSAPVTERIYADGAGAVVQVGRTQGTVRATGASYDVAEVHVWRVRDGRISRFEAYVDAAAMLRVLAAPAP</sequence>
<dbReference type="InterPro" id="IPR037401">
    <property type="entry name" value="SnoaL-like"/>
</dbReference>
<keyword evidence="3" id="KW-1185">Reference proteome</keyword>
<accession>A0ABP9HD17</accession>
<dbReference type="EMBL" id="BAABIL010000095">
    <property type="protein sequence ID" value="GAA4967741.1"/>
    <property type="molecule type" value="Genomic_DNA"/>
</dbReference>
<dbReference type="RefSeq" id="WP_345711049.1">
    <property type="nucleotide sequence ID" value="NZ_BAABIL010000095.1"/>
</dbReference>
<dbReference type="Pfam" id="PF12680">
    <property type="entry name" value="SnoaL_2"/>
    <property type="match status" value="1"/>
</dbReference>
<evidence type="ECO:0000313" key="2">
    <source>
        <dbReference type="EMBL" id="GAA4967741.1"/>
    </source>
</evidence>
<feature type="domain" description="SnoaL-like" evidence="1">
    <location>
        <begin position="31"/>
        <end position="136"/>
    </location>
</feature>
<evidence type="ECO:0000313" key="3">
    <source>
        <dbReference type="Proteomes" id="UP001501195"/>
    </source>
</evidence>
<gene>
    <name evidence="2" type="ORF">GCM10023225_07820</name>
</gene>
<protein>
    <recommendedName>
        <fullName evidence="1">SnoaL-like domain-containing protein</fullName>
    </recommendedName>
</protein>
<evidence type="ECO:0000259" key="1">
    <source>
        <dbReference type="Pfam" id="PF12680"/>
    </source>
</evidence>